<reference evidence="1" key="1">
    <citation type="submission" date="2016-07" db="EMBL/GenBank/DDBJ databases">
        <authorList>
            <person name="Bretaudeau A."/>
        </authorList>
    </citation>
    <scope>NUCLEOTIDE SEQUENCE</scope>
    <source>
        <strain evidence="1">Rice</strain>
        <tissue evidence="1">Whole body</tissue>
    </source>
</reference>
<evidence type="ECO:0000313" key="1">
    <source>
        <dbReference type="EMBL" id="SOQ55300.1"/>
    </source>
</evidence>
<dbReference type="AlphaFoldDB" id="A0A2H1WQE5"/>
<name>A0A2H1WQE5_SPOFR</name>
<proteinExistence type="predicted"/>
<accession>A0A2H1WQE5</accession>
<sequence length="169" mass="19556">MKLISYSGVRYKKTDPDNYKRTFSLYTLLATKKEQLIESSNLTKCPVNLTKILEMTKEVNVRYQRLKEKCLGIFRFFEKSSVVARSLELCSIMAIGSPPITNGKKEESTPILIQKGQQNYFKIGPYCYMRWKDDIKAVAGQNWILTVQNRTKWKGMKEANTVLVENGLR</sequence>
<organism evidence="1">
    <name type="scientific">Spodoptera frugiperda</name>
    <name type="common">Fall armyworm</name>
    <dbReference type="NCBI Taxonomy" id="7108"/>
    <lineage>
        <taxon>Eukaryota</taxon>
        <taxon>Metazoa</taxon>
        <taxon>Ecdysozoa</taxon>
        <taxon>Arthropoda</taxon>
        <taxon>Hexapoda</taxon>
        <taxon>Insecta</taxon>
        <taxon>Pterygota</taxon>
        <taxon>Neoptera</taxon>
        <taxon>Endopterygota</taxon>
        <taxon>Lepidoptera</taxon>
        <taxon>Glossata</taxon>
        <taxon>Ditrysia</taxon>
        <taxon>Noctuoidea</taxon>
        <taxon>Noctuidae</taxon>
        <taxon>Amphipyrinae</taxon>
        <taxon>Spodoptera</taxon>
    </lineage>
</organism>
<protein>
    <submittedName>
        <fullName evidence="1">SFRICE_019218</fullName>
    </submittedName>
</protein>
<gene>
    <name evidence="1" type="ORF">SFRICE_019218</name>
</gene>
<dbReference type="EMBL" id="ODYU01010293">
    <property type="protein sequence ID" value="SOQ55300.1"/>
    <property type="molecule type" value="Genomic_DNA"/>
</dbReference>